<dbReference type="AlphaFoldDB" id="A0A8H3X5I4"/>
<reference evidence="1 2" key="1">
    <citation type="journal article" date="2019" name="Environ. Microbiol.">
        <title>At the nexus of three kingdoms: the genome of the mycorrhizal fungus Gigaspora margarita provides insights into plant, endobacterial and fungal interactions.</title>
        <authorList>
            <person name="Venice F."/>
            <person name="Ghignone S."/>
            <person name="Salvioli di Fossalunga A."/>
            <person name="Amselem J."/>
            <person name="Novero M."/>
            <person name="Xianan X."/>
            <person name="Sedzielewska Toro K."/>
            <person name="Morin E."/>
            <person name="Lipzen A."/>
            <person name="Grigoriev I.V."/>
            <person name="Henrissat B."/>
            <person name="Martin F.M."/>
            <person name="Bonfante P."/>
        </authorList>
    </citation>
    <scope>NUCLEOTIDE SEQUENCE [LARGE SCALE GENOMIC DNA]</scope>
    <source>
        <strain evidence="1 2">BEG34</strain>
    </source>
</reference>
<protein>
    <submittedName>
        <fullName evidence="1">Uncharacterized protein</fullName>
    </submittedName>
</protein>
<evidence type="ECO:0000313" key="1">
    <source>
        <dbReference type="EMBL" id="KAF0410409.1"/>
    </source>
</evidence>
<gene>
    <name evidence="1" type="ORF">F8M41_008287</name>
</gene>
<name>A0A8H3X5I4_GIGMA</name>
<dbReference type="Proteomes" id="UP000439903">
    <property type="component" value="Unassembled WGS sequence"/>
</dbReference>
<accession>A0A8H3X5I4</accession>
<dbReference type="OrthoDB" id="2378702at2759"/>
<organism evidence="1 2">
    <name type="scientific">Gigaspora margarita</name>
    <dbReference type="NCBI Taxonomy" id="4874"/>
    <lineage>
        <taxon>Eukaryota</taxon>
        <taxon>Fungi</taxon>
        <taxon>Fungi incertae sedis</taxon>
        <taxon>Mucoromycota</taxon>
        <taxon>Glomeromycotina</taxon>
        <taxon>Glomeromycetes</taxon>
        <taxon>Diversisporales</taxon>
        <taxon>Gigasporaceae</taxon>
        <taxon>Gigaspora</taxon>
    </lineage>
</organism>
<proteinExistence type="predicted"/>
<comment type="caution">
    <text evidence="1">The sequence shown here is derived from an EMBL/GenBank/DDBJ whole genome shotgun (WGS) entry which is preliminary data.</text>
</comment>
<dbReference type="EMBL" id="WTPW01001864">
    <property type="protein sequence ID" value="KAF0410409.1"/>
    <property type="molecule type" value="Genomic_DNA"/>
</dbReference>
<keyword evidence="2" id="KW-1185">Reference proteome</keyword>
<sequence length="88" mass="10093">MLYIKWVSMGIISKKTKRGYDCNDYEKSDECGNSKECDDLSFVNDIDVNIPPYEDLEVGSIRISRPDRNRPFFCTPTVPISCDSAYLN</sequence>
<evidence type="ECO:0000313" key="2">
    <source>
        <dbReference type="Proteomes" id="UP000439903"/>
    </source>
</evidence>